<organism evidence="3">
    <name type="scientific">Triticum aestivum</name>
    <name type="common">Wheat</name>
    <dbReference type="NCBI Taxonomy" id="4565"/>
    <lineage>
        <taxon>Eukaryota</taxon>
        <taxon>Viridiplantae</taxon>
        <taxon>Streptophyta</taxon>
        <taxon>Embryophyta</taxon>
        <taxon>Tracheophyta</taxon>
        <taxon>Spermatophyta</taxon>
        <taxon>Magnoliopsida</taxon>
        <taxon>Liliopsida</taxon>
        <taxon>Poales</taxon>
        <taxon>Poaceae</taxon>
        <taxon>BOP clade</taxon>
        <taxon>Pooideae</taxon>
        <taxon>Triticodae</taxon>
        <taxon>Triticeae</taxon>
        <taxon>Triticinae</taxon>
        <taxon>Triticum</taxon>
    </lineage>
</organism>
<dbReference type="Gramene" id="TraesCLE_scaffold_011083_01G000400.1">
    <property type="protein sequence ID" value="TraesCLE_scaffold_011083_01G000400.1"/>
    <property type="gene ID" value="TraesCLE_scaffold_011083_01G000400"/>
</dbReference>
<dbReference type="InterPro" id="IPR029063">
    <property type="entry name" value="SAM-dependent_MTases_sf"/>
</dbReference>
<dbReference type="EnsemblPlants" id="TraesCS6A02G260100.1">
    <property type="protein sequence ID" value="TraesCS6A02G260100.1.cds1"/>
    <property type="gene ID" value="TraesCS6A02G260100"/>
</dbReference>
<keyword evidence="4" id="KW-1185">Reference proteome</keyword>
<dbReference type="PANTHER" id="PTHR44067:SF10">
    <property type="entry name" value="S-ADENOSYL-L-METHIONINE-DEPENDENT METHYLTRANSFERASE SUPERFAMILY PROTEIN"/>
    <property type="match status" value="1"/>
</dbReference>
<keyword evidence="1" id="KW-1133">Transmembrane helix</keyword>
<proteinExistence type="predicted"/>
<dbReference type="OMA" id="VHSMHIL"/>
<sequence>MDHDMSRKPRDQQHKSCRSRALVLLIAVATNTAIFLLFSDTSSAIGIRSGEHGFFWKSTKLSFRDINITEYALAASRDELLHLHDRLATASSLVVTLLGINDTSSDMAAARDEQKHAGADGLWQPELTGELRLAVGPHKLPLGFTKNLGSDQLFPAVGQACRRFPDELERYMNYKPGGECPSDEQFSQRLMLKGCEPLPRRRCRTRSPAGYAEPTPLPASLWSMPPDTSIMWDAYTCKNYSCLANRSKTKGFYDCKDCFDLLNGREKGRWTRDDGALSYSIDAVLATKPNGTVRIGLDIGGGSGTFAARMQERGVTVVTTSMNFDGPFNSFIASRGLVPMHLSIANRLPFFDGTLDIVHSMHVLSHWIPDVMLEFALFDIYRVLRPGGLFWLDHFFCLGTQMNTTYVPMFNQIGFNKVRWNARRKLDRGIKMNEWYLSALLEKPTT</sequence>
<dbReference type="Gene3D" id="3.40.50.150">
    <property type="entry name" value="Vaccinia Virus protein VP39"/>
    <property type="match status" value="1"/>
</dbReference>
<feature type="transmembrane region" description="Helical" evidence="1">
    <location>
        <begin position="21"/>
        <end position="39"/>
    </location>
</feature>
<evidence type="ECO:0000256" key="1">
    <source>
        <dbReference type="SAM" id="Phobius"/>
    </source>
</evidence>
<dbReference type="OrthoDB" id="2013972at2759"/>
<feature type="domain" description="Methyltransferase type 11" evidence="2">
    <location>
        <begin position="297"/>
        <end position="391"/>
    </location>
</feature>
<reference evidence="3" key="2">
    <citation type="submission" date="2018-10" db="UniProtKB">
        <authorList>
            <consortium name="EnsemblPlants"/>
        </authorList>
    </citation>
    <scope>IDENTIFICATION</scope>
</reference>
<dbReference type="InterPro" id="IPR053223">
    <property type="entry name" value="Prob_Methyltransferase"/>
</dbReference>
<keyword evidence="1" id="KW-0472">Membrane</keyword>
<accession>A0A3B6NQN3</accession>
<evidence type="ECO:0000313" key="4">
    <source>
        <dbReference type="Proteomes" id="UP000019116"/>
    </source>
</evidence>
<dbReference type="Gramene" id="TraesROB_scaffold_008257_01G000200.1">
    <property type="protein sequence ID" value="TraesROB_scaffold_008257_01G000200.1"/>
    <property type="gene ID" value="TraesROB_scaffold_008257_01G000200"/>
</dbReference>
<dbReference type="PaxDb" id="4565-Traes_6AL_25B372525.1"/>
<dbReference type="Pfam" id="PF08241">
    <property type="entry name" value="Methyltransf_11"/>
    <property type="match status" value="1"/>
</dbReference>
<dbReference type="Gramene" id="TraesRN6A0100676700.1">
    <property type="protein sequence ID" value="TraesRN6A0100676700.1"/>
    <property type="gene ID" value="TraesRN6A0100676700"/>
</dbReference>
<dbReference type="Proteomes" id="UP000019116">
    <property type="component" value="Chromosome 6A"/>
</dbReference>
<dbReference type="Gramene" id="TraesCS6A03G0699000.1">
    <property type="protein sequence ID" value="TraesCS6A03G0699000.1.CDS1"/>
    <property type="gene ID" value="TraesCS6A03G0699000"/>
</dbReference>
<evidence type="ECO:0000259" key="2">
    <source>
        <dbReference type="Pfam" id="PF08241"/>
    </source>
</evidence>
<name>A0A3B6NQN3_WHEAT</name>
<dbReference type="CDD" id="cd02440">
    <property type="entry name" value="AdoMet_MTases"/>
    <property type="match status" value="1"/>
</dbReference>
<keyword evidence="1" id="KW-0812">Transmembrane</keyword>
<protein>
    <recommendedName>
        <fullName evidence="2">Methyltransferase type 11 domain-containing protein</fullName>
    </recommendedName>
</protein>
<dbReference type="Gramene" id="TraesCS6A02G260100.1">
    <property type="protein sequence ID" value="TraesCS6A02G260100.1.cds1"/>
    <property type="gene ID" value="TraesCS6A02G260100"/>
</dbReference>
<evidence type="ECO:0000313" key="3">
    <source>
        <dbReference type="EnsemblPlants" id="TraesCS6A02G260100.1.cds1"/>
    </source>
</evidence>
<dbReference type="SUPFAM" id="SSF53335">
    <property type="entry name" value="S-adenosyl-L-methionine-dependent methyltransferases"/>
    <property type="match status" value="1"/>
</dbReference>
<dbReference type="AlphaFoldDB" id="A0A3B6NQN3"/>
<dbReference type="RefSeq" id="XP_044403851.1">
    <property type="nucleotide sequence ID" value="XM_044547916.1"/>
</dbReference>
<dbReference type="PANTHER" id="PTHR44067">
    <property type="entry name" value="S-ADENOSYL-L-METHIONINE-DEPENDENT METHYLTRANSFERASE SUPERFAMILY PROTEIN-RELATED"/>
    <property type="match status" value="1"/>
</dbReference>
<gene>
    <name evidence="3" type="primary">LOC123128017</name>
</gene>
<dbReference type="InterPro" id="IPR013216">
    <property type="entry name" value="Methyltransf_11"/>
</dbReference>
<dbReference type="GeneID" id="123128017"/>
<reference evidence="3" key="1">
    <citation type="submission" date="2018-08" db="EMBL/GenBank/DDBJ databases">
        <authorList>
            <person name="Rossello M."/>
        </authorList>
    </citation>
    <scope>NUCLEOTIDE SEQUENCE [LARGE SCALE GENOMIC DNA]</scope>
    <source>
        <strain evidence="3">cv. Chinese Spring</strain>
    </source>
</reference>
<dbReference type="GO" id="GO:0008757">
    <property type="term" value="F:S-adenosylmethionine-dependent methyltransferase activity"/>
    <property type="evidence" value="ECO:0007669"/>
    <property type="project" value="InterPro"/>
</dbReference>